<evidence type="ECO:0000256" key="3">
    <source>
        <dbReference type="ARBA" id="ARBA00022475"/>
    </source>
</evidence>
<proteinExistence type="inferred from homology"/>
<evidence type="ECO:0000256" key="5">
    <source>
        <dbReference type="ARBA" id="ARBA00022989"/>
    </source>
</evidence>
<dbReference type="InterPro" id="IPR025902">
    <property type="entry name" value="LssY-like-C_dom"/>
</dbReference>
<evidence type="ECO:0000256" key="6">
    <source>
        <dbReference type="ARBA" id="ARBA00023136"/>
    </source>
</evidence>
<keyword evidence="5 7" id="KW-1133">Transmembrane helix</keyword>
<feature type="transmembrane region" description="Helical" evidence="7">
    <location>
        <begin position="249"/>
        <end position="275"/>
    </location>
</feature>
<gene>
    <name evidence="10" type="primary">lssY_2</name>
    <name evidence="10" type="ORF">Lmac_1529</name>
</gene>
<evidence type="ECO:0000256" key="1">
    <source>
        <dbReference type="ARBA" id="ARBA00004651"/>
    </source>
</evidence>
<feature type="transmembrane region" description="Helical" evidence="7">
    <location>
        <begin position="393"/>
        <end position="415"/>
    </location>
</feature>
<name>A0A0W0W1L6_9GAMM</name>
<keyword evidence="4 7" id="KW-0812">Transmembrane</keyword>
<feature type="transmembrane region" description="Helical" evidence="7">
    <location>
        <begin position="147"/>
        <end position="171"/>
    </location>
</feature>
<dbReference type="EMBL" id="LNYL01000041">
    <property type="protein sequence ID" value="KTD26161.1"/>
    <property type="molecule type" value="Genomic_DNA"/>
</dbReference>
<dbReference type="AlphaFoldDB" id="A0A0W0W1L6"/>
<feature type="transmembrane region" description="Helical" evidence="7">
    <location>
        <begin position="450"/>
        <end position="471"/>
    </location>
</feature>
<keyword evidence="11" id="KW-1185">Reference proteome</keyword>
<feature type="transmembrane region" description="Helical" evidence="7">
    <location>
        <begin position="295"/>
        <end position="322"/>
    </location>
</feature>
<dbReference type="OrthoDB" id="9780918at2"/>
<feature type="transmembrane region" description="Helical" evidence="7">
    <location>
        <begin position="183"/>
        <end position="205"/>
    </location>
</feature>
<feature type="domain" description="LssY-like C-terminal" evidence="9">
    <location>
        <begin position="500"/>
        <end position="609"/>
    </location>
</feature>
<accession>A0A0W0W1L6</accession>
<evidence type="ECO:0000259" key="9">
    <source>
        <dbReference type="Pfam" id="PF14067"/>
    </source>
</evidence>
<dbReference type="InterPro" id="IPR032816">
    <property type="entry name" value="VTT_dom"/>
</dbReference>
<protein>
    <submittedName>
        <fullName evidence="10">Secretion system protein Y</fullName>
    </submittedName>
</protein>
<evidence type="ECO:0000313" key="10">
    <source>
        <dbReference type="EMBL" id="KTD26161.1"/>
    </source>
</evidence>
<keyword evidence="6 7" id="KW-0472">Membrane</keyword>
<reference evidence="10 11" key="1">
    <citation type="submission" date="2015-11" db="EMBL/GenBank/DDBJ databases">
        <title>Genomic analysis of 38 Legionella species identifies large and diverse effector repertoires.</title>
        <authorList>
            <person name="Burstein D."/>
            <person name="Amaro F."/>
            <person name="Zusman T."/>
            <person name="Lifshitz Z."/>
            <person name="Cohen O."/>
            <person name="Gilbert J.A."/>
            <person name="Pupko T."/>
            <person name="Shuman H.A."/>
            <person name="Segal G."/>
        </authorList>
    </citation>
    <scope>NUCLEOTIDE SEQUENCE [LARGE SCALE GENOMIC DNA]</scope>
    <source>
        <strain evidence="10 11">PX-1-G2-E2</strain>
    </source>
</reference>
<feature type="transmembrane region" description="Helical" evidence="7">
    <location>
        <begin position="421"/>
        <end position="438"/>
    </location>
</feature>
<dbReference type="PATRIC" id="fig|466.6.peg.1611"/>
<sequence length="683" mass="77148">MHLFTDYIQPLTIWLHNHPQWALLITFIVALAESLAIVGSIIPGSVTMTAIGILAGSGVMRIDLTLIAAALGAIAGDGASYLLGYVFSDRLTNIWPFSRYPSWLSYGKDYFARHGGKSVVIGRFVGPLRSIIPVIAGMMHMNHWRFFVANSISAIGWSVLYVLPGVLIGTASSELSPESATRLFMLILILLAGIWLLSVGLKWLFVRINNILRVYLHRVWSWAIRSHSFGKLARFLTPKEETNHYPTAALLLLFILLSVSFCLLTMLVFQGSAITTVNQPIQFLLQTLRTHPFDIFFTIIAQIGSTITLITLLLSFIALALYYHDRRTLLYWISLSIWCTVLLAVAYALGSHMLANSENNGAYPITNLTFATALFVSFILYLNAFWQTRYRHLFTVVLASSLVLIGFTSLYFGDYSFTDCLGAYLGGLSICLGHWLFYRRHKPQIAHYPSIPLIILFLIFLATVLSCLFNYNNWMRSHQPYFAQYVLTDELWWNQTKPLLPVYRTNRIGHRISLFNIQFAGSIDDFEKALTTYGWQKQNDSFFNSIITKVSGQSSPELTLMAQLYLNRKPVLVMTFEPTDGNPVQVLRIWRSNYHLQHFRQPIWIGSVQARALSSKNAVKNPSVNSTKPKSIVYVSSALAAFELRSVPLPARVSKQPLPVEVEPILLLIRESPKIDSDFILPD</sequence>
<feature type="transmembrane region" description="Helical" evidence="7">
    <location>
        <begin position="21"/>
        <end position="42"/>
    </location>
</feature>
<dbReference type="Pfam" id="PF14067">
    <property type="entry name" value="LssY_C"/>
    <property type="match status" value="1"/>
</dbReference>
<comment type="subcellular location">
    <subcellularLocation>
        <location evidence="1">Cell membrane</location>
        <topology evidence="1">Multi-pass membrane protein</topology>
    </subcellularLocation>
</comment>
<feature type="transmembrane region" description="Helical" evidence="7">
    <location>
        <begin position="361"/>
        <end position="381"/>
    </location>
</feature>
<evidence type="ECO:0000256" key="2">
    <source>
        <dbReference type="ARBA" id="ARBA00010792"/>
    </source>
</evidence>
<comment type="similarity">
    <text evidence="2">Belongs to the DedA family.</text>
</comment>
<dbReference type="PANTHER" id="PTHR30353">
    <property type="entry name" value="INNER MEMBRANE PROTEIN DEDA-RELATED"/>
    <property type="match status" value="1"/>
</dbReference>
<comment type="caution">
    <text evidence="10">The sequence shown here is derived from an EMBL/GenBank/DDBJ whole genome shotgun (WGS) entry which is preliminary data.</text>
</comment>
<feature type="transmembrane region" description="Helical" evidence="7">
    <location>
        <begin position="329"/>
        <end position="349"/>
    </location>
</feature>
<dbReference type="Pfam" id="PF09335">
    <property type="entry name" value="VTT_dom"/>
    <property type="match status" value="1"/>
</dbReference>
<evidence type="ECO:0000256" key="4">
    <source>
        <dbReference type="ARBA" id="ARBA00022692"/>
    </source>
</evidence>
<keyword evidence="3" id="KW-1003">Cell membrane</keyword>
<dbReference type="Proteomes" id="UP000054908">
    <property type="component" value="Unassembled WGS sequence"/>
</dbReference>
<feature type="domain" description="VTT" evidence="8">
    <location>
        <begin position="42"/>
        <end position="165"/>
    </location>
</feature>
<dbReference type="PANTHER" id="PTHR30353:SF15">
    <property type="entry name" value="INNER MEMBRANE PROTEIN YABI"/>
    <property type="match status" value="1"/>
</dbReference>
<organism evidence="10 11">
    <name type="scientific">Legionella maceachernii</name>
    <dbReference type="NCBI Taxonomy" id="466"/>
    <lineage>
        <taxon>Bacteria</taxon>
        <taxon>Pseudomonadati</taxon>
        <taxon>Pseudomonadota</taxon>
        <taxon>Gammaproteobacteria</taxon>
        <taxon>Legionellales</taxon>
        <taxon>Legionellaceae</taxon>
        <taxon>Legionella</taxon>
    </lineage>
</organism>
<dbReference type="GO" id="GO:0005886">
    <property type="term" value="C:plasma membrane"/>
    <property type="evidence" value="ECO:0007669"/>
    <property type="project" value="UniProtKB-SubCell"/>
</dbReference>
<feature type="transmembrane region" description="Helical" evidence="7">
    <location>
        <begin position="62"/>
        <end position="87"/>
    </location>
</feature>
<evidence type="ECO:0000313" key="11">
    <source>
        <dbReference type="Proteomes" id="UP000054908"/>
    </source>
</evidence>
<dbReference type="STRING" id="466.Lmac_1529"/>
<evidence type="ECO:0000259" key="8">
    <source>
        <dbReference type="Pfam" id="PF09335"/>
    </source>
</evidence>
<dbReference type="RefSeq" id="WP_058452299.1">
    <property type="nucleotide sequence ID" value="NZ_CAAAIB010000011.1"/>
</dbReference>
<dbReference type="InterPro" id="IPR032818">
    <property type="entry name" value="DedA-like"/>
</dbReference>
<evidence type="ECO:0000256" key="7">
    <source>
        <dbReference type="SAM" id="Phobius"/>
    </source>
</evidence>